<dbReference type="GO" id="GO:0006571">
    <property type="term" value="P:tyrosine biosynthetic process"/>
    <property type="evidence" value="ECO:0007669"/>
    <property type="project" value="UniProtKB-UniPathway"/>
</dbReference>
<keyword evidence="6 13" id="KW-0560">Oxidoreductase</keyword>
<dbReference type="EC" id="1.3.1.12" evidence="3"/>
<evidence type="ECO:0000256" key="5">
    <source>
        <dbReference type="ARBA" id="ARBA00022498"/>
    </source>
</evidence>
<dbReference type="InterPro" id="IPR008927">
    <property type="entry name" value="6-PGluconate_DH-like_C_sf"/>
</dbReference>
<dbReference type="SUPFAM" id="SSF55021">
    <property type="entry name" value="ACT-like"/>
    <property type="match status" value="1"/>
</dbReference>
<dbReference type="HOGENOM" id="CLU_055968_1_1_11"/>
<dbReference type="InterPro" id="IPR036291">
    <property type="entry name" value="NAD(P)-bd_dom_sf"/>
</dbReference>
<dbReference type="InterPro" id="IPR002912">
    <property type="entry name" value="ACT_dom"/>
</dbReference>
<dbReference type="CDD" id="cd02116">
    <property type="entry name" value="ACT"/>
    <property type="match status" value="1"/>
</dbReference>
<evidence type="ECO:0000313" key="13">
    <source>
        <dbReference type="EMBL" id="MBP2064343.1"/>
    </source>
</evidence>
<keyword evidence="14" id="KW-1185">Reference proteome</keyword>
<dbReference type="NCBIfam" id="NF005109">
    <property type="entry name" value="PRK06545.2-1"/>
    <property type="match status" value="1"/>
</dbReference>
<gene>
    <name evidence="13" type="ORF">J2Z30_005366</name>
    <name evidence="12" type="ORF">SIRAN5545</name>
</gene>
<dbReference type="GO" id="GO:0004665">
    <property type="term" value="F:prephenate dehydrogenase (NADP+) activity"/>
    <property type="evidence" value="ECO:0007669"/>
    <property type="project" value="InterPro"/>
</dbReference>
<dbReference type="Pfam" id="PF02153">
    <property type="entry name" value="PDH_N"/>
    <property type="match status" value="1"/>
</dbReference>
<dbReference type="Gene3D" id="1.10.3660.10">
    <property type="entry name" value="6-phosphogluconate dehydrogenase C-terminal like domain"/>
    <property type="match status" value="1"/>
</dbReference>
<dbReference type="RefSeq" id="WP_044573523.1">
    <property type="nucleotide sequence ID" value="NZ_BAABDR010000022.1"/>
</dbReference>
<evidence type="ECO:0000256" key="7">
    <source>
        <dbReference type="ARBA" id="ARBA00023027"/>
    </source>
</evidence>
<dbReference type="Proteomes" id="UP000756710">
    <property type="component" value="Unassembled WGS sequence"/>
</dbReference>
<evidence type="ECO:0000259" key="10">
    <source>
        <dbReference type="PROSITE" id="PS51176"/>
    </source>
</evidence>
<dbReference type="PROSITE" id="PS51176">
    <property type="entry name" value="PDH_ADH"/>
    <property type="match status" value="1"/>
</dbReference>
<proteinExistence type="inferred from homology"/>
<dbReference type="Pfam" id="PF20463">
    <property type="entry name" value="PDH_C"/>
    <property type="match status" value="1"/>
</dbReference>
<evidence type="ECO:0000256" key="4">
    <source>
        <dbReference type="ARBA" id="ARBA00016891"/>
    </source>
</evidence>
<dbReference type="InterPro" id="IPR046825">
    <property type="entry name" value="PDH_C"/>
</dbReference>
<evidence type="ECO:0000256" key="6">
    <source>
        <dbReference type="ARBA" id="ARBA00023002"/>
    </source>
</evidence>
<evidence type="ECO:0000256" key="3">
    <source>
        <dbReference type="ARBA" id="ARBA00012068"/>
    </source>
</evidence>
<dbReference type="InterPro" id="IPR050812">
    <property type="entry name" value="Preph/Arog_dehydrog"/>
</dbReference>
<dbReference type="InterPro" id="IPR046826">
    <property type="entry name" value="PDH_N"/>
</dbReference>
<accession>A0A060ZS10</accession>
<dbReference type="SUPFAM" id="SSF51735">
    <property type="entry name" value="NAD(P)-binding Rossmann-fold domains"/>
    <property type="match status" value="1"/>
</dbReference>
<dbReference type="PANTHER" id="PTHR21363">
    <property type="entry name" value="PREPHENATE DEHYDROGENASE"/>
    <property type="match status" value="1"/>
</dbReference>
<evidence type="ECO:0000256" key="8">
    <source>
        <dbReference type="ARBA" id="ARBA00023141"/>
    </source>
</evidence>
<evidence type="ECO:0000313" key="14">
    <source>
        <dbReference type="Proteomes" id="UP000756710"/>
    </source>
</evidence>
<evidence type="ECO:0000259" key="11">
    <source>
        <dbReference type="PROSITE" id="PS51671"/>
    </source>
</evidence>
<dbReference type="Pfam" id="PF01842">
    <property type="entry name" value="ACT"/>
    <property type="match status" value="1"/>
</dbReference>
<comment type="similarity">
    <text evidence="2">Belongs to the prephenate/arogenate dehydrogenase family.</text>
</comment>
<dbReference type="Gene3D" id="3.30.2130.10">
    <property type="entry name" value="VC0802-like"/>
    <property type="match status" value="1"/>
</dbReference>
<dbReference type="EMBL" id="LK022848">
    <property type="protein sequence ID" value="CDR08905.1"/>
    <property type="molecule type" value="Genomic_DNA"/>
</dbReference>
<dbReference type="SUPFAM" id="SSF48179">
    <property type="entry name" value="6-phosphogluconate dehydrogenase C-terminal domain-like"/>
    <property type="match status" value="1"/>
</dbReference>
<sequence length="369" mass="38986">MRTAVVVGTGLIGTSIALALSRWGVLVYLDDADTTAARTAEALGAGSLEMPDGQVDLAVLAVPPASIGTVLARCQRDGLAHTYTDVASVKVRPHEEVRAAGGDPSRYIGGHPLAGAERSGPLAARADLFEGRPWVLTPSPLTDRSALNRGLELVSLCGGVPVLMDTDAHDRAVALTSHAPHLVASMMAARLEHAETEHIRVSGQGLRDVTRIAAGEPALWSDILTANADAVADVLDDYAKDLEQLIAALRALPGTESEGRRQAAADLQELLRRGNRGHARVPHKQRSRPAEYVAIPVAVPDQPGALARLFSTVGEAGVNIEDVRIEHSLDQPRGLVELLVESTSVAGVRRVLDANGWTMREKPLLVGDA</sequence>
<dbReference type="UniPathway" id="UPA00122">
    <property type="reaction ID" value="UER00961"/>
</dbReference>
<feature type="domain" description="Prephenate/arogenate dehydrogenase" evidence="10">
    <location>
        <begin position="1"/>
        <end position="282"/>
    </location>
</feature>
<keyword evidence="5" id="KW-0827">Tyrosine biosynthesis</keyword>
<dbReference type="EMBL" id="JAGGLR010000015">
    <property type="protein sequence ID" value="MBP2064343.1"/>
    <property type="molecule type" value="Genomic_DNA"/>
</dbReference>
<dbReference type="AlphaFoldDB" id="A0A060ZS10"/>
<keyword evidence="7" id="KW-0520">NAD</keyword>
<name>A0A060ZS10_9ACTN</name>
<evidence type="ECO:0000256" key="2">
    <source>
        <dbReference type="ARBA" id="ARBA00007964"/>
    </source>
</evidence>
<evidence type="ECO:0000256" key="1">
    <source>
        <dbReference type="ARBA" id="ARBA00005067"/>
    </source>
</evidence>
<dbReference type="Gene3D" id="3.40.50.720">
    <property type="entry name" value="NAD(P)-binding Rossmann-like Domain"/>
    <property type="match status" value="1"/>
</dbReference>
<dbReference type="GO" id="GO:0008977">
    <property type="term" value="F:prephenate dehydrogenase (NAD+) activity"/>
    <property type="evidence" value="ECO:0007669"/>
    <property type="project" value="UniProtKB-EC"/>
</dbReference>
<keyword evidence="8" id="KW-0057">Aromatic amino acid biosynthesis</keyword>
<dbReference type="PROSITE" id="PS51671">
    <property type="entry name" value="ACT"/>
    <property type="match status" value="1"/>
</dbReference>
<comment type="catalytic activity">
    <reaction evidence="9">
        <text>prephenate + NAD(+) = 3-(4-hydroxyphenyl)pyruvate + CO2 + NADH</text>
        <dbReference type="Rhea" id="RHEA:13869"/>
        <dbReference type="ChEBI" id="CHEBI:16526"/>
        <dbReference type="ChEBI" id="CHEBI:29934"/>
        <dbReference type="ChEBI" id="CHEBI:36242"/>
        <dbReference type="ChEBI" id="CHEBI:57540"/>
        <dbReference type="ChEBI" id="CHEBI:57945"/>
        <dbReference type="EC" id="1.3.1.12"/>
    </reaction>
</comment>
<organism evidence="12">
    <name type="scientific">Streptomyces iranensis</name>
    <dbReference type="NCBI Taxonomy" id="576784"/>
    <lineage>
        <taxon>Bacteria</taxon>
        <taxon>Bacillati</taxon>
        <taxon>Actinomycetota</taxon>
        <taxon>Actinomycetes</taxon>
        <taxon>Kitasatosporales</taxon>
        <taxon>Streptomycetaceae</taxon>
        <taxon>Streptomyces</taxon>
        <taxon>Streptomyces violaceusniger group</taxon>
    </lineage>
</organism>
<protein>
    <recommendedName>
        <fullName evidence="4">Prephenate dehydrogenase</fullName>
        <ecNumber evidence="3">1.3.1.12</ecNumber>
    </recommendedName>
</protein>
<comment type="pathway">
    <text evidence="1">Amino-acid biosynthesis; L-tyrosine biosynthesis; (4-hydroxyphenyl)pyruvate from prephenate (NAD(+) route): step 1/1.</text>
</comment>
<dbReference type="GO" id="GO:0070403">
    <property type="term" value="F:NAD+ binding"/>
    <property type="evidence" value="ECO:0007669"/>
    <property type="project" value="InterPro"/>
</dbReference>
<feature type="domain" description="ACT" evidence="11">
    <location>
        <begin position="294"/>
        <end position="369"/>
    </location>
</feature>
<dbReference type="InterPro" id="IPR003099">
    <property type="entry name" value="Prephen_DH"/>
</dbReference>
<dbReference type="PANTHER" id="PTHR21363:SF0">
    <property type="entry name" value="PREPHENATE DEHYDROGENASE [NADP(+)]"/>
    <property type="match status" value="1"/>
</dbReference>
<reference evidence="12" key="1">
    <citation type="submission" date="2014-05" db="EMBL/GenBank/DDBJ databases">
        <authorList>
            <person name="Horn Fabian"/>
        </authorList>
    </citation>
    <scope>NUCLEOTIDE SEQUENCE</scope>
</reference>
<dbReference type="NCBIfam" id="NF005112">
    <property type="entry name" value="PRK06545.2-4"/>
    <property type="match status" value="1"/>
</dbReference>
<evidence type="ECO:0000313" key="12">
    <source>
        <dbReference type="EMBL" id="CDR08905.1"/>
    </source>
</evidence>
<dbReference type="NCBIfam" id="NF005111">
    <property type="entry name" value="PRK06545.2-3"/>
    <property type="match status" value="1"/>
</dbReference>
<evidence type="ECO:0000256" key="9">
    <source>
        <dbReference type="ARBA" id="ARBA00049260"/>
    </source>
</evidence>
<keyword evidence="8" id="KW-0028">Amino-acid biosynthesis</keyword>
<dbReference type="InterPro" id="IPR045865">
    <property type="entry name" value="ACT-like_dom_sf"/>
</dbReference>
<reference evidence="13 14" key="2">
    <citation type="submission" date="2021-03" db="EMBL/GenBank/DDBJ databases">
        <title>Genomic Encyclopedia of Type Strains, Phase IV (KMG-IV): sequencing the most valuable type-strain genomes for metagenomic binning, comparative biology and taxonomic classification.</title>
        <authorList>
            <person name="Goeker M."/>
        </authorList>
    </citation>
    <scope>NUCLEOTIDE SEQUENCE [LARGE SCALE GENOMIC DNA]</scope>
    <source>
        <strain evidence="13 14">DSM 41954</strain>
    </source>
</reference>